<name>A0A9X4KH26_9BACL</name>
<dbReference type="RefSeq" id="WP_277565882.1">
    <property type="nucleotide sequence ID" value="NZ_JAPDHZ010000003.1"/>
</dbReference>
<organism evidence="1 2">
    <name type="scientific">Cohnella ginsengisoli</name>
    <dbReference type="NCBI Taxonomy" id="425004"/>
    <lineage>
        <taxon>Bacteria</taxon>
        <taxon>Bacillati</taxon>
        <taxon>Bacillota</taxon>
        <taxon>Bacilli</taxon>
        <taxon>Bacillales</taxon>
        <taxon>Paenibacillaceae</taxon>
        <taxon>Cohnella</taxon>
    </lineage>
</organism>
<dbReference type="AlphaFoldDB" id="A0A9X4KH26"/>
<keyword evidence="2" id="KW-1185">Reference proteome</keyword>
<accession>A0A9X4KH26</accession>
<evidence type="ECO:0000313" key="1">
    <source>
        <dbReference type="EMBL" id="MDG0792053.1"/>
    </source>
</evidence>
<sequence>MDIQRVEEIFAIPDTAERCQRVRDEVQPILKEMMSSFQIAYGNQASELLDYHLQTPESTLRTAMGDLRNPKYADGARNAGRQAFARLIDRRYFQTEFGVLTLELNGPERVFRIMMASSFYPFWDGVRSLERQAKLEQIISLLPAGAEIWAGDKNVKLGGKEELVPYILKAEKDRGRPWIYVGRQIPFDRFAEKEQDWSARIWEIWCDLKPIRDFISQEASVHALSVRIADQLNQNEETLSVQLYGRSYEIVFEATSNKRSNQPRQRFGIYDKGQLLTNGTLQSLLREPHEVLGVVVDNHGHLYTQLRNLHGEGKVEWSGTKSFRYPRVNGQDLNKWYQERAIEALQAHGFRLEGNEFYIGTWDNDQFRFEESVAEIKRRLIVAAVLFADCAEKIMLPRASVEKASTADAPEQAFDEYELAIKQETYEHNFDLISILSKYRIALIRIPLRSSEIST</sequence>
<dbReference type="Proteomes" id="UP001153387">
    <property type="component" value="Unassembled WGS sequence"/>
</dbReference>
<comment type="caution">
    <text evidence="1">The sequence shown here is derived from an EMBL/GenBank/DDBJ whole genome shotgun (WGS) entry which is preliminary data.</text>
</comment>
<proteinExistence type="predicted"/>
<evidence type="ECO:0000313" key="2">
    <source>
        <dbReference type="Proteomes" id="UP001153387"/>
    </source>
</evidence>
<protein>
    <submittedName>
        <fullName evidence="1">Uncharacterized protein</fullName>
    </submittedName>
</protein>
<gene>
    <name evidence="1" type="ORF">OMP38_15170</name>
</gene>
<dbReference type="EMBL" id="JAPDHZ010000003">
    <property type="protein sequence ID" value="MDG0792053.1"/>
    <property type="molecule type" value="Genomic_DNA"/>
</dbReference>
<reference evidence="1 2" key="1">
    <citation type="submission" date="2022-10" db="EMBL/GenBank/DDBJ databases">
        <title>Comparative genomic analysis of Cohnella hashimotonis sp. nov., isolated from the International Space Station.</title>
        <authorList>
            <person name="Simpson A."/>
            <person name="Venkateswaran K."/>
        </authorList>
    </citation>
    <scope>NUCLEOTIDE SEQUENCE [LARGE SCALE GENOMIC DNA]</scope>
    <source>
        <strain evidence="1 2">DSM 18997</strain>
    </source>
</reference>